<organism evidence="2 3">
    <name type="scientific">Paenochrobactrum glaciei</name>
    <dbReference type="NCBI Taxonomy" id="486407"/>
    <lineage>
        <taxon>Bacteria</taxon>
        <taxon>Pseudomonadati</taxon>
        <taxon>Pseudomonadota</taxon>
        <taxon>Alphaproteobacteria</taxon>
        <taxon>Hyphomicrobiales</taxon>
        <taxon>Brucellaceae</taxon>
        <taxon>Paenochrobactrum</taxon>
    </lineage>
</organism>
<dbReference type="EMBL" id="BAAADE010000003">
    <property type="protein sequence ID" value="GAA0605276.1"/>
    <property type="molecule type" value="Genomic_DNA"/>
</dbReference>
<protein>
    <recommendedName>
        <fullName evidence="1">HTH marR-type domain-containing protein</fullName>
    </recommendedName>
</protein>
<comment type="caution">
    <text evidence="2">The sequence shown here is derived from an EMBL/GenBank/DDBJ whole genome shotgun (WGS) entry which is preliminary data.</text>
</comment>
<feature type="domain" description="HTH marR-type" evidence="1">
    <location>
        <begin position="17"/>
        <end position="149"/>
    </location>
</feature>
<dbReference type="SUPFAM" id="SSF46785">
    <property type="entry name" value="Winged helix' DNA-binding domain"/>
    <property type="match status" value="1"/>
</dbReference>
<sequence length="152" mass="17327">MTRPEKPAPEMDLGELPEILGYLLRIAARASDRQVLPVLSANGFTRAEITTLMIIAYNPNRSLQEITTAVGVEMPATQRLVNALRKKGYVTQSRPDYDKRITQYQITPSGLEQAERMNDLCNEKDRKLIYGLSETEKKELFRLLRHVGSYTE</sequence>
<dbReference type="RefSeq" id="WP_343805260.1">
    <property type="nucleotide sequence ID" value="NZ_BAAADE010000003.1"/>
</dbReference>
<keyword evidence="3" id="KW-1185">Reference proteome</keyword>
<evidence type="ECO:0000259" key="1">
    <source>
        <dbReference type="PROSITE" id="PS50995"/>
    </source>
</evidence>
<dbReference type="PROSITE" id="PS50995">
    <property type="entry name" value="HTH_MARR_2"/>
    <property type="match status" value="1"/>
</dbReference>
<gene>
    <name evidence="2" type="ORF">GCM10008943_21050</name>
</gene>
<dbReference type="PANTHER" id="PTHR33164:SF43">
    <property type="entry name" value="HTH-TYPE TRANSCRIPTIONAL REPRESSOR YETL"/>
    <property type="match status" value="1"/>
</dbReference>
<evidence type="ECO:0000313" key="3">
    <source>
        <dbReference type="Proteomes" id="UP001424441"/>
    </source>
</evidence>
<dbReference type="Pfam" id="PF12802">
    <property type="entry name" value="MarR_2"/>
    <property type="match status" value="1"/>
</dbReference>
<dbReference type="Gene3D" id="1.10.10.10">
    <property type="entry name" value="Winged helix-like DNA-binding domain superfamily/Winged helix DNA-binding domain"/>
    <property type="match status" value="1"/>
</dbReference>
<dbReference type="InterPro" id="IPR036390">
    <property type="entry name" value="WH_DNA-bd_sf"/>
</dbReference>
<evidence type="ECO:0000313" key="2">
    <source>
        <dbReference type="EMBL" id="GAA0605276.1"/>
    </source>
</evidence>
<dbReference type="InterPro" id="IPR039422">
    <property type="entry name" value="MarR/SlyA-like"/>
</dbReference>
<dbReference type="InterPro" id="IPR000835">
    <property type="entry name" value="HTH_MarR-typ"/>
</dbReference>
<proteinExistence type="predicted"/>
<dbReference type="Proteomes" id="UP001424441">
    <property type="component" value="Unassembled WGS sequence"/>
</dbReference>
<dbReference type="PANTHER" id="PTHR33164">
    <property type="entry name" value="TRANSCRIPTIONAL REGULATOR, MARR FAMILY"/>
    <property type="match status" value="1"/>
</dbReference>
<name>A0ABP3R872_9HYPH</name>
<dbReference type="SMART" id="SM00347">
    <property type="entry name" value="HTH_MARR"/>
    <property type="match status" value="1"/>
</dbReference>
<dbReference type="PRINTS" id="PR00598">
    <property type="entry name" value="HTHMARR"/>
</dbReference>
<reference evidence="3" key="1">
    <citation type="journal article" date="2019" name="Int. J. Syst. Evol. Microbiol.">
        <title>The Global Catalogue of Microorganisms (GCM) 10K type strain sequencing project: providing services to taxonomists for standard genome sequencing and annotation.</title>
        <authorList>
            <consortium name="The Broad Institute Genomics Platform"/>
            <consortium name="The Broad Institute Genome Sequencing Center for Infectious Disease"/>
            <person name="Wu L."/>
            <person name="Ma J."/>
        </authorList>
    </citation>
    <scope>NUCLEOTIDE SEQUENCE [LARGE SCALE GENOMIC DNA]</scope>
    <source>
        <strain evidence="3">JCM 15115</strain>
    </source>
</reference>
<accession>A0ABP3R872</accession>
<dbReference type="InterPro" id="IPR036388">
    <property type="entry name" value="WH-like_DNA-bd_sf"/>
</dbReference>